<dbReference type="InterPro" id="IPR023159">
    <property type="entry name" value="SO1590-like_sf"/>
</dbReference>
<name>A0AAJ1BIP7_9GAMM</name>
<reference evidence="2 3" key="1">
    <citation type="submission" date="2022-02" db="EMBL/GenBank/DDBJ databases">
        <title>The genome sequence of Shewanella sp. 3B26.</title>
        <authorList>
            <person name="Du J."/>
        </authorList>
    </citation>
    <scope>NUCLEOTIDE SEQUENCE [LARGE SCALE GENOMIC DNA]</scope>
    <source>
        <strain evidence="2 3">3B26</strain>
    </source>
</reference>
<dbReference type="Pfam" id="PF11528">
    <property type="entry name" value="DUF3224"/>
    <property type="match status" value="1"/>
</dbReference>
<evidence type="ECO:0000256" key="1">
    <source>
        <dbReference type="SAM" id="SignalP"/>
    </source>
</evidence>
<feature type="chain" id="PRO_5042459724" evidence="1">
    <location>
        <begin position="20"/>
        <end position="154"/>
    </location>
</feature>
<dbReference type="AlphaFoldDB" id="A0AAJ1BIP7"/>
<keyword evidence="3" id="KW-1185">Reference proteome</keyword>
<dbReference type="SUPFAM" id="SSF159238">
    <property type="entry name" value="SO1590-like"/>
    <property type="match status" value="1"/>
</dbReference>
<gene>
    <name evidence="2" type="ORF">MJ923_14390</name>
</gene>
<keyword evidence="1" id="KW-0732">Signal</keyword>
<accession>A0AAJ1BIP7</accession>
<evidence type="ECO:0000313" key="3">
    <source>
        <dbReference type="Proteomes" id="UP001297581"/>
    </source>
</evidence>
<dbReference type="EMBL" id="JAKUDL010000005">
    <property type="protein sequence ID" value="MCH4295493.1"/>
    <property type="molecule type" value="Genomic_DNA"/>
</dbReference>
<dbReference type="InterPro" id="IPR021607">
    <property type="entry name" value="DUF3224"/>
</dbReference>
<dbReference type="Gene3D" id="2.40.350.10">
    <property type="entry name" value="SO1590-like"/>
    <property type="match status" value="1"/>
</dbReference>
<sequence length="154" mass="16260">MIYRILSAVLVTAVFAVNAAIDEKELPMTTSGTASGSFEIALEPQQDTEAPAGRMIIRKSYSGDLLGSGIGQMISKRTIGGAAAYSAVEEFSGSLAGKQGAFTLIHSGFMSAEEQRLEIYVLPGSGTGELANISGTLEIVQKDGIHSYILHYQL</sequence>
<evidence type="ECO:0000313" key="2">
    <source>
        <dbReference type="EMBL" id="MCH4295493.1"/>
    </source>
</evidence>
<dbReference type="RefSeq" id="WP_240591694.1">
    <property type="nucleotide sequence ID" value="NZ_JAKUDL010000005.1"/>
</dbReference>
<dbReference type="Proteomes" id="UP001297581">
    <property type="component" value="Unassembled WGS sequence"/>
</dbReference>
<organism evidence="2 3">
    <name type="scientific">Shewanella zhuhaiensis</name>
    <dbReference type="NCBI Taxonomy" id="2919576"/>
    <lineage>
        <taxon>Bacteria</taxon>
        <taxon>Pseudomonadati</taxon>
        <taxon>Pseudomonadota</taxon>
        <taxon>Gammaproteobacteria</taxon>
        <taxon>Alteromonadales</taxon>
        <taxon>Shewanellaceae</taxon>
        <taxon>Shewanella</taxon>
    </lineage>
</organism>
<proteinExistence type="predicted"/>
<comment type="caution">
    <text evidence="2">The sequence shown here is derived from an EMBL/GenBank/DDBJ whole genome shotgun (WGS) entry which is preliminary data.</text>
</comment>
<protein>
    <submittedName>
        <fullName evidence="2">DUF3224 domain-containing protein</fullName>
    </submittedName>
</protein>
<feature type="signal peptide" evidence="1">
    <location>
        <begin position="1"/>
        <end position="19"/>
    </location>
</feature>